<feature type="region of interest" description="Disordered" evidence="1">
    <location>
        <begin position="41"/>
        <end position="80"/>
    </location>
</feature>
<protein>
    <submittedName>
        <fullName evidence="2">Uncharacterized protein</fullName>
    </submittedName>
</protein>
<dbReference type="OrthoDB" id="6470495at2759"/>
<dbReference type="AlphaFoldDB" id="A0A4Y2NR16"/>
<keyword evidence="3" id="KW-1185">Reference proteome</keyword>
<evidence type="ECO:0000313" key="3">
    <source>
        <dbReference type="Proteomes" id="UP000499080"/>
    </source>
</evidence>
<reference evidence="2 3" key="1">
    <citation type="journal article" date="2019" name="Sci. Rep.">
        <title>Orb-weaving spider Araneus ventricosus genome elucidates the spidroin gene catalogue.</title>
        <authorList>
            <person name="Kono N."/>
            <person name="Nakamura H."/>
            <person name="Ohtoshi R."/>
            <person name="Moran D.A.P."/>
            <person name="Shinohara A."/>
            <person name="Yoshida Y."/>
            <person name="Fujiwara M."/>
            <person name="Mori M."/>
            <person name="Tomita M."/>
            <person name="Arakawa K."/>
        </authorList>
    </citation>
    <scope>NUCLEOTIDE SEQUENCE [LARGE SCALE GENOMIC DNA]</scope>
</reference>
<feature type="compositionally biased region" description="Basic and acidic residues" evidence="1">
    <location>
        <begin position="69"/>
        <end position="80"/>
    </location>
</feature>
<evidence type="ECO:0000313" key="2">
    <source>
        <dbReference type="EMBL" id="GBN41424.1"/>
    </source>
</evidence>
<sequence>MIDEDLQKFSESRVMRTIAIDDTDDDEQSNIDIVVAQLETAGGSGEEEENDKILNHDNDDLPCNTAGEIEAHSKKKFECS</sequence>
<evidence type="ECO:0000256" key="1">
    <source>
        <dbReference type="SAM" id="MobiDB-lite"/>
    </source>
</evidence>
<gene>
    <name evidence="2" type="ORF">AVEN_27536_1</name>
</gene>
<comment type="caution">
    <text evidence="2">The sequence shown here is derived from an EMBL/GenBank/DDBJ whole genome shotgun (WGS) entry which is preliminary data.</text>
</comment>
<dbReference type="Proteomes" id="UP000499080">
    <property type="component" value="Unassembled WGS sequence"/>
</dbReference>
<accession>A0A4Y2NR16</accession>
<dbReference type="EMBL" id="BGPR01009651">
    <property type="protein sequence ID" value="GBN41424.1"/>
    <property type="molecule type" value="Genomic_DNA"/>
</dbReference>
<organism evidence="2 3">
    <name type="scientific">Araneus ventricosus</name>
    <name type="common">Orbweaver spider</name>
    <name type="synonym">Epeira ventricosa</name>
    <dbReference type="NCBI Taxonomy" id="182803"/>
    <lineage>
        <taxon>Eukaryota</taxon>
        <taxon>Metazoa</taxon>
        <taxon>Ecdysozoa</taxon>
        <taxon>Arthropoda</taxon>
        <taxon>Chelicerata</taxon>
        <taxon>Arachnida</taxon>
        <taxon>Araneae</taxon>
        <taxon>Araneomorphae</taxon>
        <taxon>Entelegynae</taxon>
        <taxon>Araneoidea</taxon>
        <taxon>Araneidae</taxon>
        <taxon>Araneus</taxon>
    </lineage>
</organism>
<proteinExistence type="predicted"/>
<name>A0A4Y2NR16_ARAVE</name>